<accession>A0A4Z0Q2N2</accession>
<dbReference type="InterPro" id="IPR050301">
    <property type="entry name" value="NTE"/>
</dbReference>
<dbReference type="Pfam" id="PF01734">
    <property type="entry name" value="Patatin"/>
    <property type="match status" value="1"/>
</dbReference>
<evidence type="ECO:0000313" key="7">
    <source>
        <dbReference type="EMBL" id="TGE24348.1"/>
    </source>
</evidence>
<keyword evidence="5" id="KW-0472">Membrane</keyword>
<reference evidence="7 8" key="1">
    <citation type="submission" date="2019-04" db="EMBL/GenBank/DDBJ databases">
        <authorList>
            <person name="Feng G."/>
            <person name="Zhang J."/>
            <person name="Zhu H."/>
        </authorList>
    </citation>
    <scope>NUCLEOTIDE SEQUENCE [LARGE SCALE GENOMIC DNA]</scope>
    <source>
        <strain evidence="7 8">JCM 31653</strain>
    </source>
</reference>
<evidence type="ECO:0000259" key="6">
    <source>
        <dbReference type="PROSITE" id="PS51635"/>
    </source>
</evidence>
<evidence type="ECO:0000313" key="8">
    <source>
        <dbReference type="Proteomes" id="UP000297549"/>
    </source>
</evidence>
<sequence length="662" mass="73622">MRIQITLYHPGKVLGNRCGYLHIGGPVRQLPYRGGYPLSLTRKEAPQQGRASLAVLDGIYFIVMLVENVTGQPTAALLETTVTPESVYARIALSLSGGGFRAAAYSLGTLKALHQLGLLENVHMLSTASGGTITGAYYAMRRKFGDAFEDIYQAFYALLEQDTILPNALTRWEERILREDTYKLIQAFADEYNQALYGEVRFGLFWQPDDSATAPFHLQSLIFGATEMYSGLTFRFQHSAFLPPPTGKQKECYVVGNGNVSLSWSSARQLRLADVVAASSCFPGGFEPLVMPNDFFSGNVESILRGRMGSVHMANHVALLDGGIYDNQGIESLLLANKRNREHQHMLHLSPQQAALLQPTTLFLVADVSSADTQIYSAPEPPQAARASPTLQQLFYGALLVVLLSGILAGWLTWTGWRFWGGLLAGLAALGSGILILVRWLWRKLGRTLSNVGPTLPKWVRPRLRRLSVRQLGYLLTLRAGSTAKLLTSVFMRRVRSLNYDQLYRRGGKEKASGEIMTSIIGGIVTDYERWLIKSPKQKSKSKSKKPMKVGEQLAAVYPTIDLAHQMPTTLWWQQDINRLPAIVASAEITLYYQILKRFEEKQPQAGTNEAEVQRRAQVLWDAYQQQGAGSLLPVEVTKLVQDSAYSVEQVLSSIHIEDRNQ</sequence>
<evidence type="ECO:0000256" key="2">
    <source>
        <dbReference type="ARBA" id="ARBA00022963"/>
    </source>
</evidence>
<dbReference type="AlphaFoldDB" id="A0A4Z0Q2N2"/>
<dbReference type="InterPro" id="IPR016035">
    <property type="entry name" value="Acyl_Trfase/lysoPLipase"/>
</dbReference>
<dbReference type="Proteomes" id="UP000297549">
    <property type="component" value="Unassembled WGS sequence"/>
</dbReference>
<keyword evidence="5" id="KW-0812">Transmembrane</keyword>
<dbReference type="InterPro" id="IPR002641">
    <property type="entry name" value="PNPLA_dom"/>
</dbReference>
<dbReference type="Gene3D" id="3.40.1090.10">
    <property type="entry name" value="Cytosolic phospholipase A2 catalytic domain"/>
    <property type="match status" value="2"/>
</dbReference>
<gene>
    <name evidence="7" type="ORF">E5K00_03795</name>
</gene>
<comment type="caution">
    <text evidence="7">The sequence shown here is derived from an EMBL/GenBank/DDBJ whole genome shotgun (WGS) entry which is preliminary data.</text>
</comment>
<dbReference type="PANTHER" id="PTHR14226">
    <property type="entry name" value="NEUROPATHY TARGET ESTERASE/SWISS CHEESE D.MELANOGASTER"/>
    <property type="match status" value="1"/>
</dbReference>
<keyword evidence="1 4" id="KW-0378">Hydrolase</keyword>
<feature type="short sequence motif" description="DGA/G" evidence="4">
    <location>
        <begin position="321"/>
        <end position="323"/>
    </location>
</feature>
<dbReference type="PANTHER" id="PTHR14226:SF78">
    <property type="entry name" value="SLR0060 PROTEIN"/>
    <property type="match status" value="1"/>
</dbReference>
<dbReference type="GO" id="GO:0016042">
    <property type="term" value="P:lipid catabolic process"/>
    <property type="evidence" value="ECO:0007669"/>
    <property type="project" value="UniProtKB-UniRule"/>
</dbReference>
<feature type="active site" description="Proton acceptor" evidence="4">
    <location>
        <position position="321"/>
    </location>
</feature>
<evidence type="ECO:0000256" key="3">
    <source>
        <dbReference type="ARBA" id="ARBA00023098"/>
    </source>
</evidence>
<feature type="domain" description="PNPLA" evidence="6">
    <location>
        <begin position="93"/>
        <end position="334"/>
    </location>
</feature>
<keyword evidence="2 4" id="KW-0442">Lipid degradation</keyword>
<feature type="active site" description="Nucleophile" evidence="4">
    <location>
        <position position="129"/>
    </location>
</feature>
<keyword evidence="5" id="KW-1133">Transmembrane helix</keyword>
<dbReference type="SUPFAM" id="SSF52151">
    <property type="entry name" value="FabD/lysophospholipase-like"/>
    <property type="match status" value="1"/>
</dbReference>
<dbReference type="PROSITE" id="PS51635">
    <property type="entry name" value="PNPLA"/>
    <property type="match status" value="1"/>
</dbReference>
<keyword evidence="3 4" id="KW-0443">Lipid metabolism</keyword>
<comment type="caution">
    <text evidence="4">Lacks conserved residue(s) required for the propagation of feature annotation.</text>
</comment>
<proteinExistence type="predicted"/>
<dbReference type="GO" id="GO:0016787">
    <property type="term" value="F:hydrolase activity"/>
    <property type="evidence" value="ECO:0007669"/>
    <property type="project" value="UniProtKB-UniRule"/>
</dbReference>
<feature type="transmembrane region" description="Helical" evidence="5">
    <location>
        <begin position="420"/>
        <end position="442"/>
    </location>
</feature>
<keyword evidence="8" id="KW-1185">Reference proteome</keyword>
<organism evidence="7 8">
    <name type="scientific">Hymenobacter aquaticus</name>
    <dbReference type="NCBI Taxonomy" id="1867101"/>
    <lineage>
        <taxon>Bacteria</taxon>
        <taxon>Pseudomonadati</taxon>
        <taxon>Bacteroidota</taxon>
        <taxon>Cytophagia</taxon>
        <taxon>Cytophagales</taxon>
        <taxon>Hymenobacteraceae</taxon>
        <taxon>Hymenobacter</taxon>
    </lineage>
</organism>
<evidence type="ECO:0000256" key="5">
    <source>
        <dbReference type="SAM" id="Phobius"/>
    </source>
</evidence>
<name>A0A4Z0Q2N2_9BACT</name>
<evidence type="ECO:0000256" key="4">
    <source>
        <dbReference type="PROSITE-ProRule" id="PRU01161"/>
    </source>
</evidence>
<dbReference type="OrthoDB" id="9813090at2"/>
<protein>
    <submittedName>
        <fullName evidence="7">Patatin-like phospholipase family protein</fullName>
    </submittedName>
</protein>
<dbReference type="EMBL" id="SRLC01000001">
    <property type="protein sequence ID" value="TGE24348.1"/>
    <property type="molecule type" value="Genomic_DNA"/>
</dbReference>
<evidence type="ECO:0000256" key="1">
    <source>
        <dbReference type="ARBA" id="ARBA00022801"/>
    </source>
</evidence>
<feature type="transmembrane region" description="Helical" evidence="5">
    <location>
        <begin position="394"/>
        <end position="414"/>
    </location>
</feature>